<feature type="transmembrane region" description="Helical" evidence="1">
    <location>
        <begin position="403"/>
        <end position="422"/>
    </location>
</feature>
<keyword evidence="3" id="KW-1185">Reference proteome</keyword>
<reference evidence="3" key="1">
    <citation type="submission" date="2017-11" db="EMBL/GenBank/DDBJ databases">
        <authorList>
            <person name="Chan K.G."/>
            <person name="Lee L.S."/>
        </authorList>
    </citation>
    <scope>NUCLEOTIDE SEQUENCE [LARGE SCALE GENOMIC DNA]</scope>
    <source>
        <strain evidence="3">DSM 100970</strain>
    </source>
</reference>
<accession>A0A2I7N3P9</accession>
<feature type="transmembrane region" description="Helical" evidence="1">
    <location>
        <begin position="21"/>
        <end position="44"/>
    </location>
</feature>
<dbReference type="Proteomes" id="UP000236655">
    <property type="component" value="Chromosome"/>
</dbReference>
<keyword evidence="1" id="KW-0472">Membrane</keyword>
<gene>
    <name evidence="2" type="ORF">CUN60_01740</name>
</gene>
<dbReference type="KEGG" id="nba:CUN60_01740"/>
<dbReference type="AlphaFoldDB" id="A0A2I7N3P9"/>
<protein>
    <recommendedName>
        <fullName evidence="4">MFS transporter</fullName>
    </recommendedName>
</protein>
<dbReference type="EMBL" id="CP024847">
    <property type="protein sequence ID" value="AUR51079.1"/>
    <property type="molecule type" value="Genomic_DNA"/>
</dbReference>
<feature type="transmembrane region" description="Helical" evidence="1">
    <location>
        <begin position="279"/>
        <end position="298"/>
    </location>
</feature>
<dbReference type="RefSeq" id="WP_102950379.1">
    <property type="nucleotide sequence ID" value="NZ_CP024847.1"/>
</dbReference>
<dbReference type="SUPFAM" id="SSF103473">
    <property type="entry name" value="MFS general substrate transporter"/>
    <property type="match status" value="1"/>
</dbReference>
<feature type="transmembrane region" description="Helical" evidence="1">
    <location>
        <begin position="56"/>
        <end position="76"/>
    </location>
</feature>
<evidence type="ECO:0000256" key="1">
    <source>
        <dbReference type="SAM" id="Phobius"/>
    </source>
</evidence>
<feature type="transmembrane region" description="Helical" evidence="1">
    <location>
        <begin position="305"/>
        <end position="324"/>
    </location>
</feature>
<feature type="transmembrane region" description="Helical" evidence="1">
    <location>
        <begin position="96"/>
        <end position="114"/>
    </location>
</feature>
<sequence length="429" mass="49699">MLSYTLSLLRKAPFREFEKQSLWIVFSTIYLDMYDMALYMGYAIYLTPTLLPSIHFYQAGLVFSIILFFSQLAKVLGFIHFNMATKKNGFHPYRRLLFIGAGYLLIFIAISGAIPSKYAIVIFVLVRVLQGYFMGLEIASIVNFASLSLSRKYHSFLYYFIVFSSELGTLVCIFFNRLLVTHDIGFVVNDKSWELQTIIGAGFAMMLAFARFMYPLKQKSFYSFTVWNFVETIKHDGVNILLRSTIVLCHVLLIFVVIFRVPTLLHLGLGWSISEVNHLVLFMAGFAFLGTNTVTLVIRFIEPFQIIRAFFLVGIVVAILWLFLGNNQDHYMYSLTAYTMAYIYGVFIRVTPLYLYHVKDIKQRRWLISRYLAYIFTYSVLGPLSVLMLDLSHFIRHAYYDNGPPFVLLFAFIIGLISLLFYSKRIELV</sequence>
<organism evidence="2 3">
    <name type="scientific">Aquella oligotrophica</name>
    <dbReference type="NCBI Taxonomy" id="2067065"/>
    <lineage>
        <taxon>Bacteria</taxon>
        <taxon>Pseudomonadati</taxon>
        <taxon>Pseudomonadota</taxon>
        <taxon>Betaproteobacteria</taxon>
        <taxon>Neisseriales</taxon>
        <taxon>Neisseriaceae</taxon>
        <taxon>Aquella</taxon>
    </lineage>
</organism>
<evidence type="ECO:0000313" key="3">
    <source>
        <dbReference type="Proteomes" id="UP000236655"/>
    </source>
</evidence>
<feature type="transmembrane region" description="Helical" evidence="1">
    <location>
        <begin position="330"/>
        <end position="350"/>
    </location>
</feature>
<feature type="transmembrane region" description="Helical" evidence="1">
    <location>
        <begin position="371"/>
        <end position="391"/>
    </location>
</feature>
<feature type="transmembrane region" description="Helical" evidence="1">
    <location>
        <begin position="120"/>
        <end position="144"/>
    </location>
</feature>
<name>A0A2I7N3P9_9NEIS</name>
<keyword evidence="1" id="KW-0812">Transmembrane</keyword>
<feature type="transmembrane region" description="Helical" evidence="1">
    <location>
        <begin position="240"/>
        <end position="259"/>
    </location>
</feature>
<evidence type="ECO:0000313" key="2">
    <source>
        <dbReference type="EMBL" id="AUR51079.1"/>
    </source>
</evidence>
<dbReference type="InterPro" id="IPR036259">
    <property type="entry name" value="MFS_trans_sf"/>
</dbReference>
<keyword evidence="1" id="KW-1133">Transmembrane helix</keyword>
<evidence type="ECO:0008006" key="4">
    <source>
        <dbReference type="Google" id="ProtNLM"/>
    </source>
</evidence>
<proteinExistence type="predicted"/>
<feature type="transmembrane region" description="Helical" evidence="1">
    <location>
        <begin position="196"/>
        <end position="214"/>
    </location>
</feature>
<feature type="transmembrane region" description="Helical" evidence="1">
    <location>
        <begin position="156"/>
        <end position="176"/>
    </location>
</feature>